<evidence type="ECO:0000313" key="2">
    <source>
        <dbReference type="EMBL" id="MBL6453907.1"/>
    </source>
</evidence>
<proteinExistence type="predicted"/>
<comment type="caution">
    <text evidence="2">The sequence shown here is derived from an EMBL/GenBank/DDBJ whole genome shotgun (WGS) entry which is preliminary data.</text>
</comment>
<dbReference type="Pfam" id="PF00004">
    <property type="entry name" value="AAA"/>
    <property type="match status" value="1"/>
</dbReference>
<organism evidence="2 3">
    <name type="scientific">Belnapia mucosa</name>
    <dbReference type="NCBI Taxonomy" id="2804532"/>
    <lineage>
        <taxon>Bacteria</taxon>
        <taxon>Pseudomonadati</taxon>
        <taxon>Pseudomonadota</taxon>
        <taxon>Alphaproteobacteria</taxon>
        <taxon>Acetobacterales</taxon>
        <taxon>Roseomonadaceae</taxon>
        <taxon>Belnapia</taxon>
    </lineage>
</organism>
<accession>A0ABS1UY43</accession>
<dbReference type="PANTHER" id="PTHR43718:SF2">
    <property type="entry name" value="LON PROTEASE HOMOLOG, MITOCHONDRIAL"/>
    <property type="match status" value="1"/>
</dbReference>
<dbReference type="InterPro" id="IPR003959">
    <property type="entry name" value="ATPase_AAA_core"/>
</dbReference>
<name>A0ABS1UY43_9PROT</name>
<gene>
    <name evidence="2" type="ORF">JMJ55_01145</name>
</gene>
<keyword evidence="3" id="KW-1185">Reference proteome</keyword>
<sequence>MSEAVPLPDTNLQTDSIVAPVGQSAEGEVSDTSLLFGTPGSPPLWLWLTIETTELAALEAALLRHLRSPLFPSRIGEEAVRPGDDAGLLDFIARFGAIAGRFAEGPALIIAAARIVAERGGSLARQGALACIEALQYRLHAEARGLAGDPTRLRHFVLAARLSADLWLRFLPGPESARPLPSRLAETLNLPLPQQAPAPAAAPAPPPAVAYPGSQVVVLQPFTPPNERAEWQSYHPLTTPLPLRRVPRDALARLSALAQAAPAFAAPLAEIRRSLALAAHAGRPSPRLRPILLVGPPGIGKTWFARRLARALDLPFASLNLGGATDNRCLQGTARGWSATTPAWPIAEMARLGAPNPVFFLDEIEKAGGQRDTNGRAHDTLLAMIEPESSAAWFDECLRTAADLRHAIWVMAANETRGISAPLLSRLSVHQIEPPPASAFAGTYAGLLSGIAEDMGCVPDELPPLPPETREALRRGFAGHRNLRRLRAQMEECLGIAAEAALAGPRC</sequence>
<feature type="domain" description="AAA+ ATPase" evidence="1">
    <location>
        <begin position="287"/>
        <end position="437"/>
    </location>
</feature>
<evidence type="ECO:0000313" key="3">
    <source>
        <dbReference type="Proteomes" id="UP000606490"/>
    </source>
</evidence>
<dbReference type="EMBL" id="JAEUXJ010000001">
    <property type="protein sequence ID" value="MBL6453907.1"/>
    <property type="molecule type" value="Genomic_DNA"/>
</dbReference>
<evidence type="ECO:0000259" key="1">
    <source>
        <dbReference type="SMART" id="SM00382"/>
    </source>
</evidence>
<dbReference type="Gene3D" id="3.40.50.300">
    <property type="entry name" value="P-loop containing nucleotide triphosphate hydrolases"/>
    <property type="match status" value="1"/>
</dbReference>
<dbReference type="InterPro" id="IPR027065">
    <property type="entry name" value="Lon_Prtase"/>
</dbReference>
<dbReference type="PANTHER" id="PTHR43718">
    <property type="entry name" value="LON PROTEASE"/>
    <property type="match status" value="1"/>
</dbReference>
<dbReference type="InterPro" id="IPR027417">
    <property type="entry name" value="P-loop_NTPase"/>
</dbReference>
<protein>
    <submittedName>
        <fullName evidence="2">AAA family ATPase</fullName>
    </submittedName>
</protein>
<dbReference type="InterPro" id="IPR003593">
    <property type="entry name" value="AAA+_ATPase"/>
</dbReference>
<dbReference type="RefSeq" id="WP_202823649.1">
    <property type="nucleotide sequence ID" value="NZ_JAEUXJ010000001.1"/>
</dbReference>
<dbReference type="SMART" id="SM00382">
    <property type="entry name" value="AAA"/>
    <property type="match status" value="1"/>
</dbReference>
<dbReference type="SUPFAM" id="SSF52540">
    <property type="entry name" value="P-loop containing nucleoside triphosphate hydrolases"/>
    <property type="match status" value="1"/>
</dbReference>
<reference evidence="2 3" key="1">
    <citation type="submission" date="2021-01" db="EMBL/GenBank/DDBJ databases">
        <title>Belnapia mucosa sp. nov. and Belnapia arida sp. nov., isolated from the Tabernas Desert (Almeria, Spain).</title>
        <authorList>
            <person name="Molina-Menor E."/>
            <person name="Vidal-Verdu A."/>
            <person name="Calonge A."/>
            <person name="Satari L."/>
            <person name="Pereto Magraner J."/>
            <person name="Porcar Miralles M."/>
        </authorList>
    </citation>
    <scope>NUCLEOTIDE SEQUENCE [LARGE SCALE GENOMIC DNA]</scope>
    <source>
        <strain evidence="2 3">T6</strain>
    </source>
</reference>
<dbReference type="Proteomes" id="UP000606490">
    <property type="component" value="Unassembled WGS sequence"/>
</dbReference>